<evidence type="ECO:0000259" key="1">
    <source>
        <dbReference type="Pfam" id="PF05050"/>
    </source>
</evidence>
<feature type="domain" description="Methyltransferase FkbM" evidence="1">
    <location>
        <begin position="93"/>
        <end position="248"/>
    </location>
</feature>
<dbReference type="GO" id="GO:0032259">
    <property type="term" value="P:methylation"/>
    <property type="evidence" value="ECO:0007669"/>
    <property type="project" value="UniProtKB-KW"/>
</dbReference>
<name>A0A1C5HIQ7_9ACTN</name>
<accession>A0A1C5HIQ7</accession>
<keyword evidence="3" id="KW-1185">Reference proteome</keyword>
<gene>
    <name evidence="2" type="ORF">GA0070213_103158</name>
</gene>
<dbReference type="GO" id="GO:0008168">
    <property type="term" value="F:methyltransferase activity"/>
    <property type="evidence" value="ECO:0007669"/>
    <property type="project" value="UniProtKB-KW"/>
</dbReference>
<protein>
    <submittedName>
        <fullName evidence="2">Methyltransferase, FkbM family</fullName>
    </submittedName>
</protein>
<evidence type="ECO:0000313" key="2">
    <source>
        <dbReference type="EMBL" id="SCG45747.1"/>
    </source>
</evidence>
<dbReference type="Proteomes" id="UP000199360">
    <property type="component" value="Unassembled WGS sequence"/>
</dbReference>
<keyword evidence="2" id="KW-0808">Transferase</keyword>
<dbReference type="PANTHER" id="PTHR34203:SF15">
    <property type="entry name" value="SLL1173 PROTEIN"/>
    <property type="match status" value="1"/>
</dbReference>
<dbReference type="InterPro" id="IPR029063">
    <property type="entry name" value="SAM-dependent_MTases_sf"/>
</dbReference>
<dbReference type="Gene3D" id="3.40.50.150">
    <property type="entry name" value="Vaccinia Virus protein VP39"/>
    <property type="match status" value="1"/>
</dbReference>
<dbReference type="AlphaFoldDB" id="A0A1C5HIQ7"/>
<sequence>MRQLNKLLCRGWPGNSIGLQYALARRLLPSIRGCIDVPTQYGFDILLRVDPLGGPLQGSVERNIYYLGTYEAGTLHEIGQMLSRRSGGSCFVDVGAHCGLMSLFAAHRAGARTVVAMEPAEEMYEVLASNMKRHDVEFATSHCFQVAVGSKRGVTSLLRDPNNSGATRVVEGPTSSALVPMVTLDEIIARTELSRVDLIKIDVEGHERDVLAGANETIARHRPDLILEYDFSERDTHLIDDLCRLGYDVYVLSRSRHIVSDLVPFKDIAHTRSSVDNLFCFPRPWAESFSPASAAQHCTLRSPHPRAPGADW</sequence>
<dbReference type="NCBIfam" id="TIGR01444">
    <property type="entry name" value="fkbM_fam"/>
    <property type="match status" value="1"/>
</dbReference>
<organism evidence="2 3">
    <name type="scientific">Micromonospora humi</name>
    <dbReference type="NCBI Taxonomy" id="745366"/>
    <lineage>
        <taxon>Bacteria</taxon>
        <taxon>Bacillati</taxon>
        <taxon>Actinomycetota</taxon>
        <taxon>Actinomycetes</taxon>
        <taxon>Micromonosporales</taxon>
        <taxon>Micromonosporaceae</taxon>
        <taxon>Micromonospora</taxon>
    </lineage>
</organism>
<dbReference type="STRING" id="745366.GA0070213_103158"/>
<keyword evidence="2" id="KW-0489">Methyltransferase</keyword>
<dbReference type="Pfam" id="PF05050">
    <property type="entry name" value="Methyltransf_21"/>
    <property type="match status" value="1"/>
</dbReference>
<dbReference type="PANTHER" id="PTHR34203">
    <property type="entry name" value="METHYLTRANSFERASE, FKBM FAMILY PROTEIN"/>
    <property type="match status" value="1"/>
</dbReference>
<proteinExistence type="predicted"/>
<evidence type="ECO:0000313" key="3">
    <source>
        <dbReference type="Proteomes" id="UP000199360"/>
    </source>
</evidence>
<reference evidence="3" key="1">
    <citation type="submission" date="2016-06" db="EMBL/GenBank/DDBJ databases">
        <authorList>
            <person name="Varghese N."/>
            <person name="Submissions Spin"/>
        </authorList>
    </citation>
    <scope>NUCLEOTIDE SEQUENCE [LARGE SCALE GENOMIC DNA]</scope>
    <source>
        <strain evidence="3">DSM 45647</strain>
    </source>
</reference>
<dbReference type="InterPro" id="IPR052514">
    <property type="entry name" value="SAM-dependent_MTase"/>
</dbReference>
<dbReference type="EMBL" id="FMDM01000003">
    <property type="protein sequence ID" value="SCG45747.1"/>
    <property type="molecule type" value="Genomic_DNA"/>
</dbReference>
<dbReference type="SUPFAM" id="SSF53335">
    <property type="entry name" value="S-adenosyl-L-methionine-dependent methyltransferases"/>
    <property type="match status" value="1"/>
</dbReference>
<dbReference type="InterPro" id="IPR006342">
    <property type="entry name" value="FkbM_mtfrase"/>
</dbReference>